<dbReference type="Pfam" id="PF03446">
    <property type="entry name" value="NAD_binding_2"/>
    <property type="match status" value="1"/>
</dbReference>
<name>A0AAP8MHC7_9GAMM</name>
<dbReference type="AlphaFoldDB" id="A0AAP8MHC7"/>
<organism evidence="6 7">
    <name type="scientific">Halioglobus japonicus</name>
    <dbReference type="NCBI Taxonomy" id="930805"/>
    <lineage>
        <taxon>Bacteria</taxon>
        <taxon>Pseudomonadati</taxon>
        <taxon>Pseudomonadota</taxon>
        <taxon>Gammaproteobacteria</taxon>
        <taxon>Cellvibrionales</taxon>
        <taxon>Halieaceae</taxon>
        <taxon>Halioglobus</taxon>
    </lineage>
</organism>
<dbReference type="GO" id="GO:0050661">
    <property type="term" value="F:NADP binding"/>
    <property type="evidence" value="ECO:0007669"/>
    <property type="project" value="InterPro"/>
</dbReference>
<dbReference type="InterPro" id="IPR029154">
    <property type="entry name" value="HIBADH-like_NADP-bd"/>
</dbReference>
<dbReference type="Proteomes" id="UP000235162">
    <property type="component" value="Unassembled WGS sequence"/>
</dbReference>
<dbReference type="InterPro" id="IPR008927">
    <property type="entry name" value="6-PGluconate_DH-like_C_sf"/>
</dbReference>
<feature type="active site" evidence="3">
    <location>
        <position position="193"/>
    </location>
</feature>
<dbReference type="InterPro" id="IPR015815">
    <property type="entry name" value="HIBADH-related"/>
</dbReference>
<keyword evidence="1" id="KW-0560">Oxidoreductase</keyword>
<evidence type="ECO:0000313" key="6">
    <source>
        <dbReference type="EMBL" id="PLW87755.1"/>
    </source>
</evidence>
<evidence type="ECO:0000256" key="3">
    <source>
        <dbReference type="PIRSR" id="PIRSR000103-1"/>
    </source>
</evidence>
<dbReference type="Gene3D" id="3.40.50.720">
    <property type="entry name" value="NAD(P)-binding Rossmann-like Domain"/>
    <property type="match status" value="1"/>
</dbReference>
<dbReference type="Gene3D" id="1.10.1040.10">
    <property type="entry name" value="N-(1-d-carboxylethyl)-l-norvaline Dehydrogenase, domain 2"/>
    <property type="match status" value="1"/>
</dbReference>
<keyword evidence="2" id="KW-0520">NAD</keyword>
<evidence type="ECO:0000256" key="2">
    <source>
        <dbReference type="ARBA" id="ARBA00023027"/>
    </source>
</evidence>
<dbReference type="SUPFAM" id="SSF51735">
    <property type="entry name" value="NAD(P)-binding Rossmann-fold domains"/>
    <property type="match status" value="1"/>
</dbReference>
<keyword evidence="7" id="KW-1185">Reference proteome</keyword>
<dbReference type="InterPro" id="IPR036291">
    <property type="entry name" value="NAD(P)-bd_dom_sf"/>
</dbReference>
<proteinExistence type="predicted"/>
<dbReference type="GO" id="GO:0051287">
    <property type="term" value="F:NAD binding"/>
    <property type="evidence" value="ECO:0007669"/>
    <property type="project" value="InterPro"/>
</dbReference>
<dbReference type="Pfam" id="PF14833">
    <property type="entry name" value="NAD_binding_11"/>
    <property type="match status" value="1"/>
</dbReference>
<dbReference type="InterPro" id="IPR013328">
    <property type="entry name" value="6PGD_dom2"/>
</dbReference>
<dbReference type="PIRSF" id="PIRSF000103">
    <property type="entry name" value="HIBADH"/>
    <property type="match status" value="1"/>
</dbReference>
<gene>
    <name evidence="6" type="ORF">C0029_04055</name>
</gene>
<dbReference type="EMBL" id="PKUR01000001">
    <property type="protein sequence ID" value="PLW87755.1"/>
    <property type="molecule type" value="Genomic_DNA"/>
</dbReference>
<dbReference type="SUPFAM" id="SSF48179">
    <property type="entry name" value="6-phosphogluconate dehydrogenase C-terminal domain-like"/>
    <property type="match status" value="1"/>
</dbReference>
<evidence type="ECO:0000259" key="4">
    <source>
        <dbReference type="Pfam" id="PF03446"/>
    </source>
</evidence>
<dbReference type="InterPro" id="IPR006115">
    <property type="entry name" value="6PGDH_NADP-bd"/>
</dbReference>
<feature type="domain" description="3-hydroxyisobutyrate dehydrogenase-like NAD-binding" evidence="5">
    <location>
        <begin position="187"/>
        <end position="296"/>
    </location>
</feature>
<protein>
    <submittedName>
        <fullName evidence="6">NAD(P)-dependent oxidoreductase</fullName>
    </submittedName>
</protein>
<evidence type="ECO:0000256" key="1">
    <source>
        <dbReference type="ARBA" id="ARBA00023002"/>
    </source>
</evidence>
<reference evidence="6 7" key="1">
    <citation type="submission" date="2018-01" db="EMBL/GenBank/DDBJ databases">
        <title>The draft genome sequence of Halioglobus japonicus S1-36.</title>
        <authorList>
            <person name="Du Z.-J."/>
            <person name="Shi M.-J."/>
        </authorList>
    </citation>
    <scope>NUCLEOTIDE SEQUENCE [LARGE SCALE GENOMIC DNA]</scope>
    <source>
        <strain evidence="6 7">S1-36</strain>
    </source>
</reference>
<evidence type="ECO:0000259" key="5">
    <source>
        <dbReference type="Pfam" id="PF14833"/>
    </source>
</evidence>
<dbReference type="PANTHER" id="PTHR43060">
    <property type="entry name" value="3-HYDROXYISOBUTYRATE DEHYDROGENASE-LIKE 1, MITOCHONDRIAL-RELATED"/>
    <property type="match status" value="1"/>
</dbReference>
<accession>A0AAP8MHC7</accession>
<evidence type="ECO:0000313" key="7">
    <source>
        <dbReference type="Proteomes" id="UP000235162"/>
    </source>
</evidence>
<feature type="domain" description="6-phosphogluconate dehydrogenase NADP-binding" evidence="4">
    <location>
        <begin position="26"/>
        <end position="184"/>
    </location>
</feature>
<sequence>MWEGAFLCCGNIFPTSGISMSLQTHVGYIGLGNIGKPVATRLISDAYSVHVFDVDQQAVQSLVEQGATACESLAELASQCEHIGVCVRDDAQVESLLYGDAGLLSNAGANTVIAIHSTVTQERLLKWSDDAWSCGIFLIDAPMTGGAHRAEAGTLCYMVGGDDAILDRSHPILMRSAEKVVHAGGVGAGIALKLCNNFIQYTEFVAMAEATRLAEACGLSVDVLRDVGLSNGVVNEQMHMFVSARNSLAASASDEDMQQIFGAMGALGSKDLECAIATAAAHSVTLPTAEYVRDRIEDVFLARDASRPAQAGDCS</sequence>
<dbReference type="GO" id="GO:0016491">
    <property type="term" value="F:oxidoreductase activity"/>
    <property type="evidence" value="ECO:0007669"/>
    <property type="project" value="UniProtKB-KW"/>
</dbReference>
<dbReference type="PANTHER" id="PTHR43060:SF15">
    <property type="entry name" value="3-HYDROXYISOBUTYRATE DEHYDROGENASE-LIKE 1, MITOCHONDRIAL-RELATED"/>
    <property type="match status" value="1"/>
</dbReference>
<comment type="caution">
    <text evidence="6">The sequence shown here is derived from an EMBL/GenBank/DDBJ whole genome shotgun (WGS) entry which is preliminary data.</text>
</comment>